<accession>A0AA39QVR0</accession>
<feature type="transmembrane region" description="Helical" evidence="1">
    <location>
        <begin position="147"/>
        <end position="169"/>
    </location>
</feature>
<dbReference type="EMBL" id="JAFEKC020000017">
    <property type="protein sequence ID" value="KAK0510055.1"/>
    <property type="molecule type" value="Genomic_DNA"/>
</dbReference>
<name>A0AA39QVR0_9LECA</name>
<evidence type="ECO:0000313" key="2">
    <source>
        <dbReference type="EMBL" id="KAK0510055.1"/>
    </source>
</evidence>
<keyword evidence="1" id="KW-0472">Membrane</keyword>
<feature type="transmembrane region" description="Helical" evidence="1">
    <location>
        <begin position="12"/>
        <end position="33"/>
    </location>
</feature>
<feature type="transmembrane region" description="Helical" evidence="1">
    <location>
        <begin position="53"/>
        <end position="72"/>
    </location>
</feature>
<keyword evidence="3" id="KW-1185">Reference proteome</keyword>
<reference evidence="2" key="1">
    <citation type="submission" date="2023-03" db="EMBL/GenBank/DDBJ databases">
        <title>Complete genome of Cladonia borealis.</title>
        <authorList>
            <person name="Park H."/>
        </authorList>
    </citation>
    <scope>NUCLEOTIDE SEQUENCE</scope>
    <source>
        <strain evidence="2">ANT050790</strain>
    </source>
</reference>
<dbReference type="Proteomes" id="UP001166286">
    <property type="component" value="Unassembled WGS sequence"/>
</dbReference>
<keyword evidence="1" id="KW-0812">Transmembrane</keyword>
<feature type="transmembrane region" description="Helical" evidence="1">
    <location>
        <begin position="181"/>
        <end position="212"/>
    </location>
</feature>
<comment type="caution">
    <text evidence="2">The sequence shown here is derived from an EMBL/GenBank/DDBJ whole genome shotgun (WGS) entry which is preliminary data.</text>
</comment>
<gene>
    <name evidence="2" type="ORF">JMJ35_007449</name>
</gene>
<organism evidence="2 3">
    <name type="scientific">Cladonia borealis</name>
    <dbReference type="NCBI Taxonomy" id="184061"/>
    <lineage>
        <taxon>Eukaryota</taxon>
        <taxon>Fungi</taxon>
        <taxon>Dikarya</taxon>
        <taxon>Ascomycota</taxon>
        <taxon>Pezizomycotina</taxon>
        <taxon>Lecanoromycetes</taxon>
        <taxon>OSLEUM clade</taxon>
        <taxon>Lecanoromycetidae</taxon>
        <taxon>Lecanorales</taxon>
        <taxon>Lecanorineae</taxon>
        <taxon>Cladoniaceae</taxon>
        <taxon>Cladonia</taxon>
    </lineage>
</organism>
<feature type="transmembrane region" description="Helical" evidence="1">
    <location>
        <begin position="79"/>
        <end position="99"/>
    </location>
</feature>
<keyword evidence="1" id="KW-1133">Transmembrane helix</keyword>
<proteinExistence type="predicted"/>
<evidence type="ECO:0000256" key="1">
    <source>
        <dbReference type="SAM" id="Phobius"/>
    </source>
</evidence>
<sequence>MEANGLLILNQAAAWLCLFRVMCMAVGNYNEVLSYQALSNHPSLPLGVQESQHMMMISLIVLLCWGIPSCVAKQINKTCWWLTAVVDLAVVGFIITALVKTAQYFPTKFPRCAQSDDSEPIGKFFTYIALADDNDNSTPGSACRDFLKTWVCTIMISYVWVVPSVLGTLNLSLNATSIVLMLFYFPLVLALGLAFGIFMLGTVAFVGLTIMFEFLYKYVAPPIKILYKYIAPPIKWSLWHVSWLLRIVWSALEGIVPSIRYLARVRLKRKVIAKSRSVCLDLENGRYASSSGSVLHVAETQKTWIEPHSDSSDLSIAARFPSQQISQAGDTESSKTLLSNFALKAGICGHNTAGLSVMLGKLQWR</sequence>
<evidence type="ECO:0000313" key="3">
    <source>
        <dbReference type="Proteomes" id="UP001166286"/>
    </source>
</evidence>
<dbReference type="AlphaFoldDB" id="A0AA39QVR0"/>
<protein>
    <submittedName>
        <fullName evidence="2">Uncharacterized protein</fullName>
    </submittedName>
</protein>